<protein>
    <submittedName>
        <fullName evidence="1">Uncharacterized protein</fullName>
    </submittedName>
</protein>
<reference evidence="2" key="1">
    <citation type="submission" date="2014-04" db="EMBL/GenBank/DDBJ databases">
        <title>Evolutionary Origins and Diversification of the Mycorrhizal Mutualists.</title>
        <authorList>
            <consortium name="DOE Joint Genome Institute"/>
            <consortium name="Mycorrhizal Genomics Consortium"/>
            <person name="Kohler A."/>
            <person name="Kuo A."/>
            <person name="Nagy L.G."/>
            <person name="Floudas D."/>
            <person name="Copeland A."/>
            <person name="Barry K.W."/>
            <person name="Cichocki N."/>
            <person name="Veneault-Fourrey C."/>
            <person name="LaButti K."/>
            <person name="Lindquist E.A."/>
            <person name="Lipzen A."/>
            <person name="Lundell T."/>
            <person name="Morin E."/>
            <person name="Murat C."/>
            <person name="Riley R."/>
            <person name="Ohm R."/>
            <person name="Sun H."/>
            <person name="Tunlid A."/>
            <person name="Henrissat B."/>
            <person name="Grigoriev I.V."/>
            <person name="Hibbett D.S."/>
            <person name="Martin F."/>
        </authorList>
    </citation>
    <scope>NUCLEOTIDE SEQUENCE [LARGE SCALE GENOMIC DNA]</scope>
    <source>
        <strain evidence="2">FD-334 SS-4</strain>
    </source>
</reference>
<accession>A0A0D2KIC1</accession>
<dbReference type="Proteomes" id="UP000054270">
    <property type="component" value="Unassembled WGS sequence"/>
</dbReference>
<dbReference type="OrthoDB" id="5419315at2759"/>
<name>A0A0D2KIC1_HYPSF</name>
<dbReference type="EMBL" id="KN817682">
    <property type="protein sequence ID" value="KJA14377.1"/>
    <property type="molecule type" value="Genomic_DNA"/>
</dbReference>
<gene>
    <name evidence="1" type="ORF">HYPSUDRAFT_49265</name>
</gene>
<sequence length="53" mass="5975">MPPVPSSMKDAPRLGKKVGIMQKPKGAVRAKSGCYTCRIRRKVRPPVFFMLRC</sequence>
<evidence type="ECO:0000313" key="1">
    <source>
        <dbReference type="EMBL" id="KJA14377.1"/>
    </source>
</evidence>
<dbReference type="AlphaFoldDB" id="A0A0D2KIC1"/>
<proteinExistence type="predicted"/>
<keyword evidence="2" id="KW-1185">Reference proteome</keyword>
<organism evidence="1 2">
    <name type="scientific">Hypholoma sublateritium (strain FD-334 SS-4)</name>
    <dbReference type="NCBI Taxonomy" id="945553"/>
    <lineage>
        <taxon>Eukaryota</taxon>
        <taxon>Fungi</taxon>
        <taxon>Dikarya</taxon>
        <taxon>Basidiomycota</taxon>
        <taxon>Agaricomycotina</taxon>
        <taxon>Agaricomycetes</taxon>
        <taxon>Agaricomycetidae</taxon>
        <taxon>Agaricales</taxon>
        <taxon>Agaricineae</taxon>
        <taxon>Strophariaceae</taxon>
        <taxon>Hypholoma</taxon>
    </lineage>
</organism>
<evidence type="ECO:0000313" key="2">
    <source>
        <dbReference type="Proteomes" id="UP000054270"/>
    </source>
</evidence>